<evidence type="ECO:0000313" key="3">
    <source>
        <dbReference type="Proteomes" id="UP001302249"/>
    </source>
</evidence>
<feature type="region of interest" description="Disordered" evidence="1">
    <location>
        <begin position="110"/>
        <end position="143"/>
    </location>
</feature>
<proteinExistence type="predicted"/>
<evidence type="ECO:0000313" key="2">
    <source>
        <dbReference type="EMBL" id="WNO53031.1"/>
    </source>
</evidence>
<reference evidence="2 3" key="1">
    <citation type="submission" date="2023-09" db="EMBL/GenBank/DDBJ databases">
        <authorList>
            <person name="Rey-Velasco X."/>
        </authorList>
    </citation>
    <scope>NUCLEOTIDE SEQUENCE [LARGE SCALE GENOMIC DNA]</scope>
    <source>
        <strain evidence="2 3">W311</strain>
    </source>
</reference>
<accession>A0ABZ0B6J6</accession>
<keyword evidence="3" id="KW-1185">Reference proteome</keyword>
<organism evidence="2 3">
    <name type="scientific">Stakelama saccharophila</name>
    <dbReference type="NCBI Taxonomy" id="3075605"/>
    <lineage>
        <taxon>Bacteria</taxon>
        <taxon>Pseudomonadati</taxon>
        <taxon>Pseudomonadota</taxon>
        <taxon>Alphaproteobacteria</taxon>
        <taxon>Sphingomonadales</taxon>
        <taxon>Sphingomonadaceae</taxon>
        <taxon>Stakelama</taxon>
    </lineage>
</organism>
<dbReference type="Proteomes" id="UP001302249">
    <property type="component" value="Chromosome"/>
</dbReference>
<dbReference type="EMBL" id="CP135076">
    <property type="protein sequence ID" value="WNO53031.1"/>
    <property type="molecule type" value="Genomic_DNA"/>
</dbReference>
<dbReference type="RefSeq" id="WP_313914080.1">
    <property type="nucleotide sequence ID" value="NZ_CP135076.1"/>
</dbReference>
<sequence length="143" mass="15895">MHELAARYHAMIEWISGGTEANDSLLHVHAGLALMLLARIITRRSLGSFVPLLVVIVAEAGNEIMDRIHAGSWRWTDTSSDIVNTLFWPAVICLGIRLRPLLPKLIARHPLSPRPQETSPEMAHVRERSDDAAAVEGARPLRQ</sequence>
<protein>
    <recommendedName>
        <fullName evidence="4">VanZ-like domain-containing protein</fullName>
    </recommendedName>
</protein>
<evidence type="ECO:0008006" key="4">
    <source>
        <dbReference type="Google" id="ProtNLM"/>
    </source>
</evidence>
<evidence type="ECO:0000256" key="1">
    <source>
        <dbReference type="SAM" id="MobiDB-lite"/>
    </source>
</evidence>
<name>A0ABZ0B6J6_9SPHN</name>
<gene>
    <name evidence="2" type="ORF">RPR59_11265</name>
</gene>